<keyword evidence="8" id="KW-0411">Iron-sulfur</keyword>
<name>A0A0S4KRC7_9BACT</name>
<dbReference type="Proteomes" id="UP000066284">
    <property type="component" value="Chromosome 1"/>
</dbReference>
<feature type="domain" description="MTTase N-terminal" evidence="9">
    <location>
        <begin position="27"/>
        <end position="139"/>
    </location>
</feature>
<gene>
    <name evidence="11" type="ORF">NITINOP_2037</name>
</gene>
<dbReference type="GO" id="GO:0005829">
    <property type="term" value="C:cytosol"/>
    <property type="evidence" value="ECO:0007669"/>
    <property type="project" value="TreeGrafter"/>
</dbReference>
<accession>A0A0S4KRC7</accession>
<feature type="domain" description="Radical SAM core" evidence="10">
    <location>
        <begin position="166"/>
        <end position="393"/>
    </location>
</feature>
<organism evidence="11 12">
    <name type="scientific">Candidatus Nitrospira inopinata</name>
    <dbReference type="NCBI Taxonomy" id="1715989"/>
    <lineage>
        <taxon>Bacteria</taxon>
        <taxon>Pseudomonadati</taxon>
        <taxon>Nitrospirota</taxon>
        <taxon>Nitrospiria</taxon>
        <taxon>Nitrospirales</taxon>
        <taxon>Nitrospiraceae</taxon>
        <taxon>Nitrospira</taxon>
    </lineage>
</organism>
<evidence type="ECO:0000256" key="1">
    <source>
        <dbReference type="ARBA" id="ARBA00001966"/>
    </source>
</evidence>
<dbReference type="InterPro" id="IPR038135">
    <property type="entry name" value="Methylthiotransferase_N_sf"/>
</dbReference>
<dbReference type="CDD" id="cd01335">
    <property type="entry name" value="Radical_SAM"/>
    <property type="match status" value="1"/>
</dbReference>
<dbReference type="SFLD" id="SFLDG01082">
    <property type="entry name" value="B12-binding_domain_containing"/>
    <property type="match status" value="1"/>
</dbReference>
<dbReference type="GO" id="GO:0035597">
    <property type="term" value="F:tRNA-2-methylthio-N(6)-dimethylallyladenosine(37) synthase activity"/>
    <property type="evidence" value="ECO:0007669"/>
    <property type="project" value="TreeGrafter"/>
</dbReference>
<evidence type="ECO:0000313" key="12">
    <source>
        <dbReference type="Proteomes" id="UP000066284"/>
    </source>
</evidence>
<evidence type="ECO:0000256" key="4">
    <source>
        <dbReference type="ARBA" id="ARBA00022679"/>
    </source>
</evidence>
<keyword evidence="7" id="KW-0408">Iron</keyword>
<comment type="cofactor">
    <cofactor evidence="1">
        <name>[4Fe-4S] cluster</name>
        <dbReference type="ChEBI" id="CHEBI:49883"/>
    </cofactor>
</comment>
<dbReference type="KEGG" id="nio:NITINOP_2037"/>
<evidence type="ECO:0000256" key="6">
    <source>
        <dbReference type="ARBA" id="ARBA00022723"/>
    </source>
</evidence>
<keyword evidence="2" id="KW-0004">4Fe-4S</keyword>
<dbReference type="AlphaFoldDB" id="A0A0S4KRC7"/>
<dbReference type="STRING" id="1715989.NITINOP_2037"/>
<dbReference type="NCBIfam" id="TIGR00089">
    <property type="entry name" value="MiaB/RimO family radical SAM methylthiotransferase"/>
    <property type="match status" value="1"/>
</dbReference>
<dbReference type="Gene3D" id="3.80.30.20">
    <property type="entry name" value="tm_1862 like domain"/>
    <property type="match status" value="1"/>
</dbReference>
<evidence type="ECO:0000313" key="11">
    <source>
        <dbReference type="EMBL" id="CUQ67009.1"/>
    </source>
</evidence>
<dbReference type="GO" id="GO:0046872">
    <property type="term" value="F:metal ion binding"/>
    <property type="evidence" value="ECO:0007669"/>
    <property type="project" value="UniProtKB-KW"/>
</dbReference>
<dbReference type="InterPro" id="IPR006467">
    <property type="entry name" value="MiaB-like_bact"/>
</dbReference>
<dbReference type="PANTHER" id="PTHR43020">
    <property type="entry name" value="CDK5 REGULATORY SUBUNIT-ASSOCIATED PROTEIN 1"/>
    <property type="match status" value="1"/>
</dbReference>
<evidence type="ECO:0000256" key="5">
    <source>
        <dbReference type="ARBA" id="ARBA00022691"/>
    </source>
</evidence>
<dbReference type="InterPro" id="IPR058240">
    <property type="entry name" value="rSAM_sf"/>
</dbReference>
<dbReference type="InterPro" id="IPR005839">
    <property type="entry name" value="Methylthiotransferase"/>
</dbReference>
<dbReference type="PROSITE" id="PS01278">
    <property type="entry name" value="MTTASE_RADICAL"/>
    <property type="match status" value="1"/>
</dbReference>
<dbReference type="SMART" id="SM00729">
    <property type="entry name" value="Elp3"/>
    <property type="match status" value="1"/>
</dbReference>
<reference evidence="12" key="1">
    <citation type="submission" date="2015-09" db="EMBL/GenBank/DDBJ databases">
        <authorList>
            <person name="Daims H."/>
        </authorList>
    </citation>
    <scope>NUCLEOTIDE SEQUENCE [LARGE SCALE GENOMIC DNA]</scope>
</reference>
<dbReference type="InterPro" id="IPR020612">
    <property type="entry name" value="Methylthiotransferase_CS"/>
</dbReference>
<dbReference type="EMBL" id="LN885086">
    <property type="protein sequence ID" value="CUQ67009.1"/>
    <property type="molecule type" value="Genomic_DNA"/>
</dbReference>
<dbReference type="PROSITE" id="PS51449">
    <property type="entry name" value="MTTASE_N"/>
    <property type="match status" value="1"/>
</dbReference>
<dbReference type="OrthoDB" id="9805215at2"/>
<keyword evidence="12" id="KW-1185">Reference proteome</keyword>
<protein>
    <submittedName>
        <fullName evidence="11">Putative tRNA modifying enzyme, MiaB-like</fullName>
    </submittedName>
</protein>
<dbReference type="InterPro" id="IPR007197">
    <property type="entry name" value="rSAM"/>
</dbReference>
<dbReference type="Pfam" id="PF04055">
    <property type="entry name" value="Radical_SAM"/>
    <property type="match status" value="1"/>
</dbReference>
<dbReference type="Gene3D" id="3.40.50.12160">
    <property type="entry name" value="Methylthiotransferase, N-terminal domain"/>
    <property type="match status" value="1"/>
</dbReference>
<dbReference type="InterPro" id="IPR023404">
    <property type="entry name" value="rSAM_horseshoe"/>
</dbReference>
<evidence type="ECO:0000259" key="9">
    <source>
        <dbReference type="PROSITE" id="PS51449"/>
    </source>
</evidence>
<evidence type="ECO:0000256" key="2">
    <source>
        <dbReference type="ARBA" id="ARBA00022485"/>
    </source>
</evidence>
<dbReference type="SFLD" id="SFLDG01061">
    <property type="entry name" value="methylthiotransferase"/>
    <property type="match status" value="1"/>
</dbReference>
<sequence length="468" mass="51940">MHAKPLASTSLPKRERRLYNARLMTSRRASLHTLGCRLNLAESAVLGEGLRRKGFELVEFGRPTDLLVLNTCAVTEDAERTSRYLIRKTLKHSPHAFIAVTGCYAQIGLERLTREAGIDLVVGNQFKLDLPAYLPPADALEKRRSPEILHTKTLSRQDFDLPYFGEPDSTRAPLKIQDGCNVMCSFCIIPFSRGHERSRRLEDILEEATGLAARGYREIVLTGVNIGRYVHDGRDFCSLLRRLDQVDGIDRIRISSIEPTTVGDELLDLLAGSSKLCPSLHVPLQSGDDGVLNAMNRRHTVKAYVDLIERAVAKIPRLGLGTDLMAGFPGETEAAFRNTVSVATDLPFSYLHVFPYSPRPGTAAARMQRAVSPSIIRKRVDVLRDIGRIKQLAFHHRQIGTTVPVLFETGVQDGLRHGTTPNFTKVAVADTDDLHNQIKPVTITAATDRWVMGQVAVPQRPPNLVIQP</sequence>
<keyword evidence="5" id="KW-0949">S-adenosyl-L-methionine</keyword>
<dbReference type="PANTHER" id="PTHR43020:SF2">
    <property type="entry name" value="MITOCHONDRIAL TRNA METHYLTHIOTRANSFERASE CDK5RAP1"/>
    <property type="match status" value="1"/>
</dbReference>
<dbReference type="FunFam" id="3.80.30.20:FF:000001">
    <property type="entry name" value="tRNA-2-methylthio-N(6)-dimethylallyladenosine synthase 2"/>
    <property type="match status" value="1"/>
</dbReference>
<dbReference type="SFLD" id="SFLDS00029">
    <property type="entry name" value="Radical_SAM"/>
    <property type="match status" value="1"/>
</dbReference>
<evidence type="ECO:0000256" key="3">
    <source>
        <dbReference type="ARBA" id="ARBA00022490"/>
    </source>
</evidence>
<dbReference type="PROSITE" id="PS51918">
    <property type="entry name" value="RADICAL_SAM"/>
    <property type="match status" value="1"/>
</dbReference>
<keyword evidence="6" id="KW-0479">Metal-binding</keyword>
<evidence type="ECO:0000256" key="8">
    <source>
        <dbReference type="ARBA" id="ARBA00023014"/>
    </source>
</evidence>
<dbReference type="SUPFAM" id="SSF102114">
    <property type="entry name" value="Radical SAM enzymes"/>
    <property type="match status" value="1"/>
</dbReference>
<dbReference type="Pfam" id="PF00919">
    <property type="entry name" value="UPF0004"/>
    <property type="match status" value="1"/>
</dbReference>
<dbReference type="InterPro" id="IPR006638">
    <property type="entry name" value="Elp3/MiaA/NifB-like_rSAM"/>
</dbReference>
<proteinExistence type="predicted"/>
<dbReference type="NCBIfam" id="TIGR01579">
    <property type="entry name" value="MiaB-like-C"/>
    <property type="match status" value="1"/>
</dbReference>
<keyword evidence="4" id="KW-0808">Transferase</keyword>
<evidence type="ECO:0000259" key="10">
    <source>
        <dbReference type="PROSITE" id="PS51918"/>
    </source>
</evidence>
<evidence type="ECO:0000256" key="7">
    <source>
        <dbReference type="ARBA" id="ARBA00023004"/>
    </source>
</evidence>
<keyword evidence="3" id="KW-0963">Cytoplasm</keyword>
<dbReference type="InterPro" id="IPR013848">
    <property type="entry name" value="Methylthiotransferase_N"/>
</dbReference>
<dbReference type="RefSeq" id="WP_062485046.1">
    <property type="nucleotide sequence ID" value="NZ_LN885086.1"/>
</dbReference>
<dbReference type="GO" id="GO:0051539">
    <property type="term" value="F:4 iron, 4 sulfur cluster binding"/>
    <property type="evidence" value="ECO:0007669"/>
    <property type="project" value="UniProtKB-KW"/>
</dbReference>